<dbReference type="InterPro" id="IPR041468">
    <property type="entry name" value="HTH_ParB/Spo0J"/>
</dbReference>
<dbReference type="GO" id="GO:0045881">
    <property type="term" value="P:positive regulation of sporulation resulting in formation of a cellular spore"/>
    <property type="evidence" value="ECO:0007669"/>
    <property type="project" value="TreeGrafter"/>
</dbReference>
<dbReference type="Pfam" id="PF17762">
    <property type="entry name" value="HTH_ParB"/>
    <property type="match status" value="1"/>
</dbReference>
<dbReference type="Pfam" id="PF02195">
    <property type="entry name" value="ParB_N"/>
    <property type="match status" value="1"/>
</dbReference>
<dbReference type="Gene3D" id="1.10.10.2830">
    <property type="match status" value="1"/>
</dbReference>
<dbReference type="InterPro" id="IPR057240">
    <property type="entry name" value="ParB_dimer_C"/>
</dbReference>
<keyword evidence="7" id="KW-1185">Reference proteome</keyword>
<evidence type="ECO:0000256" key="3">
    <source>
        <dbReference type="ARBA" id="ARBA00023125"/>
    </source>
</evidence>
<gene>
    <name evidence="6" type="ORF">HCT48_02525</name>
</gene>
<dbReference type="EMBL" id="JAATLM010000001">
    <property type="protein sequence ID" value="NIZ69088.1"/>
    <property type="molecule type" value="Genomic_DNA"/>
</dbReference>
<dbReference type="FunFam" id="1.10.10.2830:FF:000001">
    <property type="entry name" value="Chromosome partitioning protein ParB"/>
    <property type="match status" value="1"/>
</dbReference>
<dbReference type="SMART" id="SM00470">
    <property type="entry name" value="ParB"/>
    <property type="match status" value="1"/>
</dbReference>
<dbReference type="NCBIfam" id="TIGR00180">
    <property type="entry name" value="parB_part"/>
    <property type="match status" value="1"/>
</dbReference>
<keyword evidence="2" id="KW-0159">Chromosome partition</keyword>
<dbReference type="Pfam" id="PF23552">
    <property type="entry name" value="ParB_C"/>
    <property type="match status" value="1"/>
</dbReference>
<evidence type="ECO:0000256" key="4">
    <source>
        <dbReference type="SAM" id="MobiDB-lite"/>
    </source>
</evidence>
<dbReference type="PANTHER" id="PTHR33375">
    <property type="entry name" value="CHROMOSOME-PARTITIONING PROTEIN PARB-RELATED"/>
    <property type="match status" value="1"/>
</dbReference>
<dbReference type="InterPro" id="IPR036086">
    <property type="entry name" value="ParB/Sulfiredoxin_sf"/>
</dbReference>
<dbReference type="SUPFAM" id="SSF110849">
    <property type="entry name" value="ParB/Sulfiredoxin"/>
    <property type="match status" value="1"/>
</dbReference>
<reference evidence="6" key="1">
    <citation type="submission" date="2020-03" db="EMBL/GenBank/DDBJ databases">
        <title>Spirochaetal bacteria isolated from arthropods constitute a novel genus Entomospira genus novum within the order Spirochaetales.</title>
        <authorList>
            <person name="Grana-Miraglia L."/>
            <person name="Sikutova S."/>
            <person name="Fingerle V."/>
            <person name="Sing A."/>
            <person name="Castillo-Ramirez S."/>
            <person name="Margos G."/>
            <person name="Rudolf I."/>
        </authorList>
    </citation>
    <scope>NUCLEOTIDE SEQUENCE</scope>
    <source>
        <strain evidence="6">BR149</strain>
    </source>
</reference>
<evidence type="ECO:0000259" key="5">
    <source>
        <dbReference type="SMART" id="SM00470"/>
    </source>
</evidence>
<comment type="caution">
    <text evidence="6">The sequence shown here is derived from an EMBL/GenBank/DDBJ whole genome shotgun (WGS) entry which is preliminary data.</text>
</comment>
<dbReference type="InterPro" id="IPR050336">
    <property type="entry name" value="Chromosome_partition/occlusion"/>
</dbReference>
<evidence type="ECO:0000313" key="7">
    <source>
        <dbReference type="Proteomes" id="UP000778951"/>
    </source>
</evidence>
<feature type="compositionally biased region" description="Low complexity" evidence="4">
    <location>
        <begin position="221"/>
        <end position="235"/>
    </location>
</feature>
<dbReference type="GO" id="GO:0005694">
    <property type="term" value="C:chromosome"/>
    <property type="evidence" value="ECO:0007669"/>
    <property type="project" value="TreeGrafter"/>
</dbReference>
<feature type="region of interest" description="Disordered" evidence="4">
    <location>
        <begin position="212"/>
        <end position="236"/>
    </location>
</feature>
<dbReference type="GO" id="GO:0007059">
    <property type="term" value="P:chromosome segregation"/>
    <property type="evidence" value="ECO:0007669"/>
    <property type="project" value="UniProtKB-KW"/>
</dbReference>
<dbReference type="GO" id="GO:0003677">
    <property type="term" value="F:DNA binding"/>
    <property type="evidence" value="ECO:0007669"/>
    <property type="project" value="UniProtKB-KW"/>
</dbReference>
<comment type="similarity">
    <text evidence="1">Belongs to the ParB family.</text>
</comment>
<feature type="domain" description="ParB-like N-terminal" evidence="5">
    <location>
        <begin position="26"/>
        <end position="115"/>
    </location>
</feature>
<dbReference type="FunFam" id="3.90.1530.30:FF:000001">
    <property type="entry name" value="Chromosome partitioning protein ParB"/>
    <property type="match status" value="1"/>
</dbReference>
<dbReference type="SUPFAM" id="SSF109709">
    <property type="entry name" value="KorB DNA-binding domain-like"/>
    <property type="match status" value="1"/>
</dbReference>
<dbReference type="InterPro" id="IPR004437">
    <property type="entry name" value="ParB/RepB/Spo0J"/>
</dbReference>
<organism evidence="6 7">
    <name type="scientific">Entomospira culicis</name>
    <dbReference type="NCBI Taxonomy" id="2719989"/>
    <lineage>
        <taxon>Bacteria</taxon>
        <taxon>Pseudomonadati</taxon>
        <taxon>Spirochaetota</taxon>
        <taxon>Spirochaetia</taxon>
        <taxon>Spirochaetales</taxon>
        <taxon>Spirochaetaceae</taxon>
        <taxon>Entomospira</taxon>
    </lineage>
</organism>
<protein>
    <submittedName>
        <fullName evidence="6">ParB/RepB/Spo0J family partition protein</fullName>
    </submittedName>
</protein>
<proteinExistence type="inferred from homology"/>
<dbReference type="PANTHER" id="PTHR33375:SF1">
    <property type="entry name" value="CHROMOSOME-PARTITIONING PROTEIN PARB-RELATED"/>
    <property type="match status" value="1"/>
</dbReference>
<keyword evidence="3" id="KW-0238">DNA-binding</keyword>
<accession>A0A968GFJ6</accession>
<dbReference type="InterPro" id="IPR003115">
    <property type="entry name" value="ParB_N"/>
</dbReference>
<evidence type="ECO:0000256" key="2">
    <source>
        <dbReference type="ARBA" id="ARBA00022829"/>
    </source>
</evidence>
<dbReference type="CDD" id="cd16393">
    <property type="entry name" value="SPO0J_N"/>
    <property type="match status" value="1"/>
</dbReference>
<name>A0A968GFJ6_9SPIO</name>
<dbReference type="Gene3D" id="3.90.1530.30">
    <property type="match status" value="1"/>
</dbReference>
<sequence length="288" mass="32119">MSKSRLGAGAASLLGSLASEGKEQIQQVAIGEVKPNEQQPRQYFDEEKLSELAQSIKQNGILQPLLVEKVAGNYLLIAGERRLRAAQLAGLNQVPVVVKQFNAEQKLEVALIENIQREDLKPIEQANTYAQLISLLNLSHEELANRIGKSRSAVTNTLRLLQLPAPIQEALEQGKMSAGHARALLSLENQPELQQKLSQMIIEEEISVRETEERAKTMVQTSHKSSSSKPKTTRSAQILHTEKKLMENLGVKLQIKGDEHRGVIAIRYHSQEKLNRIIALLEHSDKEE</sequence>
<dbReference type="Proteomes" id="UP000778951">
    <property type="component" value="Unassembled WGS sequence"/>
</dbReference>
<dbReference type="RefSeq" id="WP_167695189.1">
    <property type="nucleotide sequence ID" value="NZ_CP118181.1"/>
</dbReference>
<evidence type="ECO:0000313" key="6">
    <source>
        <dbReference type="EMBL" id="NIZ69088.1"/>
    </source>
</evidence>
<evidence type="ECO:0000256" key="1">
    <source>
        <dbReference type="ARBA" id="ARBA00006295"/>
    </source>
</evidence>
<dbReference type="AlphaFoldDB" id="A0A968GFJ6"/>